<keyword evidence="1" id="KW-0934">Plastid</keyword>
<dbReference type="InterPro" id="IPR002800">
    <property type="entry name" value="Rv2949c-like"/>
</dbReference>
<keyword evidence="1" id="KW-0150">Chloroplast</keyword>
<accession>A0A1G4NZN4</accession>
<geneLocation type="chloroplast" evidence="1"/>
<reference evidence="1" key="1">
    <citation type="submission" date="2016-10" db="EMBL/GenBank/DDBJ databases">
        <title>Chloroplast genomes as a tool to resolve red algal phylogenies: a case study in the Nemaliales.</title>
        <authorList>
            <person name="Costa J.F."/>
            <person name="Lin S.M."/>
            <person name="Macaya E.C."/>
            <person name="Fernandez-Garcia C."/>
            <person name="Verbruggen H."/>
        </authorList>
    </citation>
    <scope>NUCLEOTIDE SEQUENCE</scope>
    <source>
        <strain evidence="1">J.0126</strain>
    </source>
</reference>
<proteinExistence type="predicted"/>
<dbReference type="Pfam" id="PF01947">
    <property type="entry name" value="Rv2949c-like"/>
    <property type="match status" value="1"/>
</dbReference>
<reference evidence="1" key="2">
    <citation type="submission" date="2016-10" db="EMBL/GenBank/DDBJ databases">
        <authorList>
            <person name="de Groot N.N."/>
        </authorList>
    </citation>
    <scope>NUCLEOTIDE SEQUENCE</scope>
    <source>
        <strain evidence="1">J.0126</strain>
    </source>
</reference>
<protein>
    <submittedName>
        <fullName evidence="1">Uncharacterized protein</fullName>
    </submittedName>
</protein>
<dbReference type="GeneID" id="30001296"/>
<dbReference type="EMBL" id="LT622877">
    <property type="protein sequence ID" value="SCW24153.1"/>
    <property type="molecule type" value="Genomic_DNA"/>
</dbReference>
<dbReference type="RefSeq" id="YP_009315495.1">
    <property type="nucleotide sequence ID" value="NC_031667.1"/>
</dbReference>
<name>A0A1G4NZN4_9FLOR</name>
<dbReference type="AlphaFoldDB" id="A0A1G4NZN4"/>
<sequence length="109" mass="13173">MIPINSSFIKTWDCTITPKSLSQIRHNKSIPPYIRILATNNGSFTRNNSILQNQLINILLIQQYQETYRTNQRYHHINKLHQYKRQVWLINNESKKKFYLQNLTYMTVF</sequence>
<organism evidence="1">
    <name type="scientific">Liagora brachyclada</name>
    <dbReference type="NCBI Taxonomy" id="1884665"/>
    <lineage>
        <taxon>Eukaryota</taxon>
        <taxon>Rhodophyta</taxon>
        <taxon>Florideophyceae</taxon>
        <taxon>Nemaliophycidae</taxon>
        <taxon>Nemaliales</taxon>
        <taxon>Liagoraceae</taxon>
        <taxon>Liagora</taxon>
    </lineage>
</organism>
<gene>
    <name evidence="1" type="primary">ORF_7</name>
    <name evidence="1" type="ORF">J0126_60</name>
</gene>
<evidence type="ECO:0000313" key="1">
    <source>
        <dbReference type="EMBL" id="SCW24153.1"/>
    </source>
</evidence>